<proteinExistence type="predicted"/>
<evidence type="ECO:0000313" key="2">
    <source>
        <dbReference type="EMBL" id="AYF27061.1"/>
    </source>
</evidence>
<dbReference type="EMBL" id="CP024087">
    <property type="protein sequence ID" value="AYF27061.1"/>
    <property type="molecule type" value="Genomic_DNA"/>
</dbReference>
<accession>A0A386WG35</accession>
<gene>
    <name evidence="2" type="ORF">CSH63_06380</name>
</gene>
<dbReference type="AlphaFoldDB" id="A0A386WG35"/>
<dbReference type="KEGG" id="mtua:CSH63_06380"/>
<reference evidence="2 3" key="1">
    <citation type="submission" date="2017-10" db="EMBL/GenBank/DDBJ databases">
        <title>Integration of genomic and chemical information greatly accelerates assignment of the full stereostructure of myelolactone, a potent inhibitor of myeloma from a marine-derived Micromonospora.</title>
        <authorList>
            <person name="Kim M.C."/>
            <person name="Machado H."/>
            <person name="Jensen P.R."/>
            <person name="Fenical W."/>
        </authorList>
    </citation>
    <scope>NUCLEOTIDE SEQUENCE [LARGE SCALE GENOMIC DNA]</scope>
    <source>
        <strain evidence="2 3">CNY-010</strain>
    </source>
</reference>
<protein>
    <submittedName>
        <fullName evidence="2">Uncharacterized protein</fullName>
    </submittedName>
</protein>
<feature type="region of interest" description="Disordered" evidence="1">
    <location>
        <begin position="1"/>
        <end position="26"/>
    </location>
</feature>
<sequence length="91" mass="9349">MQGTGERGPAAAGAGQFQMQVAAERSRRIGPRIRHADAPFADDVVALVRYARLVGLGIAAQPNGHGASGSADGRSRWRAVTAAGSVATPNR</sequence>
<dbReference type="Proteomes" id="UP000267804">
    <property type="component" value="Chromosome"/>
</dbReference>
<evidence type="ECO:0000313" key="3">
    <source>
        <dbReference type="Proteomes" id="UP000267804"/>
    </source>
</evidence>
<organism evidence="2 3">
    <name type="scientific">Micromonospora tulbaghiae</name>
    <dbReference type="NCBI Taxonomy" id="479978"/>
    <lineage>
        <taxon>Bacteria</taxon>
        <taxon>Bacillati</taxon>
        <taxon>Actinomycetota</taxon>
        <taxon>Actinomycetes</taxon>
        <taxon>Micromonosporales</taxon>
        <taxon>Micromonosporaceae</taxon>
        <taxon>Micromonospora</taxon>
    </lineage>
</organism>
<evidence type="ECO:0000256" key="1">
    <source>
        <dbReference type="SAM" id="MobiDB-lite"/>
    </source>
</evidence>
<name>A0A386WG35_9ACTN</name>